<evidence type="ECO:0000313" key="3">
    <source>
        <dbReference type="Proteomes" id="UP000182063"/>
    </source>
</evidence>
<keyword evidence="3" id="KW-1185">Reference proteome</keyword>
<keyword evidence="2" id="KW-0614">Plasmid</keyword>
<sequence>MRREAEKIASEPVQFISYGTVPEGTGSPVAPPLAVPPPSPLTPTPVEELVRPYPGTRPGSIDIDLPGGTRLSVDSYVNEKALARVLRALRDVS</sequence>
<proteinExistence type="predicted"/>
<reference evidence="2 3" key="1">
    <citation type="submission" date="2016-11" db="EMBL/GenBank/DDBJ databases">
        <title>Complete Genome Sequence of alachlor-degrading Sphingomonas sp. strain JJ-A5.</title>
        <authorList>
            <person name="Lee H."/>
            <person name="Ka J.-O."/>
        </authorList>
    </citation>
    <scope>NUCLEOTIDE SEQUENCE [LARGE SCALE GENOMIC DNA]</scope>
    <source>
        <strain evidence="2 3">JJ-A5</strain>
        <plasmid evidence="3">phsl2</plasmid>
    </source>
</reference>
<protein>
    <submittedName>
        <fullName evidence="2">Uncharacterized protein</fullName>
    </submittedName>
</protein>
<dbReference type="KEGG" id="sphj:BSL82_18500"/>
<feature type="compositionally biased region" description="Pro residues" evidence="1">
    <location>
        <begin position="29"/>
        <end position="43"/>
    </location>
</feature>
<dbReference type="Proteomes" id="UP000182063">
    <property type="component" value="Plasmid pHSL2"/>
</dbReference>
<organism evidence="2 3">
    <name type="scientific">Tardibacter chloracetimidivorans</name>
    <dbReference type="NCBI Taxonomy" id="1921510"/>
    <lineage>
        <taxon>Bacteria</taxon>
        <taxon>Pseudomonadati</taxon>
        <taxon>Pseudomonadota</taxon>
        <taxon>Alphaproteobacteria</taxon>
        <taxon>Sphingomonadales</taxon>
        <taxon>Sphingomonadaceae</taxon>
        <taxon>Tardibacter</taxon>
    </lineage>
</organism>
<geneLocation type="plasmid" evidence="3">
    <name>phsl2</name>
</geneLocation>
<evidence type="ECO:0000313" key="2">
    <source>
        <dbReference type="EMBL" id="API61424.1"/>
    </source>
</evidence>
<dbReference type="AlphaFoldDB" id="A0A1L4A0M3"/>
<name>A0A1L4A0M3_9SPHN</name>
<dbReference type="EMBL" id="CP018223">
    <property type="protein sequence ID" value="API61424.1"/>
    <property type="molecule type" value="Genomic_DNA"/>
</dbReference>
<accession>A0A1L4A0M3</accession>
<gene>
    <name evidence="2" type="ORF">BSL82_18500</name>
</gene>
<feature type="region of interest" description="Disordered" evidence="1">
    <location>
        <begin position="20"/>
        <end position="44"/>
    </location>
</feature>
<evidence type="ECO:0000256" key="1">
    <source>
        <dbReference type="SAM" id="MobiDB-lite"/>
    </source>
</evidence>